<dbReference type="PANTHER" id="PTHR33121:SF79">
    <property type="entry name" value="CYCLIC DI-GMP PHOSPHODIESTERASE PDED-RELATED"/>
    <property type="match status" value="1"/>
</dbReference>
<keyword evidence="1" id="KW-1133">Transmembrane helix</keyword>
<dbReference type="Gene3D" id="3.30.70.270">
    <property type="match status" value="1"/>
</dbReference>
<evidence type="ECO:0000313" key="5">
    <source>
        <dbReference type="EMBL" id="ESQ94167.1"/>
    </source>
</evidence>
<dbReference type="GO" id="GO:0071111">
    <property type="term" value="F:cyclic-guanylate-specific phosphodiesterase activity"/>
    <property type="evidence" value="ECO:0007669"/>
    <property type="project" value="InterPro"/>
</dbReference>
<dbReference type="PATRIC" id="fig|1121022.4.peg.691"/>
<dbReference type="Pfam" id="PF14827">
    <property type="entry name" value="dCache_3"/>
    <property type="match status" value="1"/>
</dbReference>
<dbReference type="STRING" id="1121022.GCA_000376105_01671"/>
<dbReference type="PANTHER" id="PTHR33121">
    <property type="entry name" value="CYCLIC DI-GMP PHOSPHODIESTERASE PDEF"/>
    <property type="match status" value="1"/>
</dbReference>
<gene>
    <name evidence="5" type="ORF">ABENE_03485</name>
</gene>
<dbReference type="Pfam" id="PF00563">
    <property type="entry name" value="EAL"/>
    <property type="match status" value="1"/>
</dbReference>
<feature type="domain" description="GGDEF" evidence="4">
    <location>
        <begin position="386"/>
        <end position="517"/>
    </location>
</feature>
<name>V4PJN6_9CAUL</name>
<evidence type="ECO:0000259" key="2">
    <source>
        <dbReference type="PROSITE" id="PS50883"/>
    </source>
</evidence>
<evidence type="ECO:0000259" key="4">
    <source>
        <dbReference type="PROSITE" id="PS50887"/>
    </source>
</evidence>
<dbReference type="Gene3D" id="6.10.340.10">
    <property type="match status" value="1"/>
</dbReference>
<dbReference type="InterPro" id="IPR003660">
    <property type="entry name" value="HAMP_dom"/>
</dbReference>
<dbReference type="InterPro" id="IPR029787">
    <property type="entry name" value="Nucleotide_cyclase"/>
</dbReference>
<accession>V4PJN6</accession>
<evidence type="ECO:0000313" key="6">
    <source>
        <dbReference type="Proteomes" id="UP000017837"/>
    </source>
</evidence>
<dbReference type="SMART" id="SM00304">
    <property type="entry name" value="HAMP"/>
    <property type="match status" value="1"/>
</dbReference>
<protein>
    <recommendedName>
        <fullName evidence="7">Diguanylate cyclase</fullName>
    </recommendedName>
</protein>
<dbReference type="Pfam" id="PF00672">
    <property type="entry name" value="HAMP"/>
    <property type="match status" value="1"/>
</dbReference>
<dbReference type="InterPro" id="IPR043128">
    <property type="entry name" value="Rev_trsase/Diguanyl_cyclase"/>
</dbReference>
<dbReference type="InterPro" id="IPR029150">
    <property type="entry name" value="dCache_3"/>
</dbReference>
<evidence type="ECO:0000256" key="1">
    <source>
        <dbReference type="SAM" id="Phobius"/>
    </source>
</evidence>
<dbReference type="Pfam" id="PF00990">
    <property type="entry name" value="GGDEF"/>
    <property type="match status" value="1"/>
</dbReference>
<dbReference type="PROSITE" id="PS50883">
    <property type="entry name" value="EAL"/>
    <property type="match status" value="1"/>
</dbReference>
<dbReference type="InterPro" id="IPR050706">
    <property type="entry name" value="Cyclic-di-GMP_PDE-like"/>
</dbReference>
<feature type="domain" description="EAL" evidence="2">
    <location>
        <begin position="526"/>
        <end position="776"/>
    </location>
</feature>
<dbReference type="eggNOG" id="COG5001">
    <property type="taxonomic scope" value="Bacteria"/>
</dbReference>
<feature type="transmembrane region" description="Helical" evidence="1">
    <location>
        <begin position="277"/>
        <end position="300"/>
    </location>
</feature>
<dbReference type="Gene3D" id="3.20.20.450">
    <property type="entry name" value="EAL domain"/>
    <property type="match status" value="1"/>
</dbReference>
<organism evidence="5 6">
    <name type="scientific">Asticcacaulis benevestitus DSM 16100 = ATCC BAA-896</name>
    <dbReference type="NCBI Taxonomy" id="1121022"/>
    <lineage>
        <taxon>Bacteria</taxon>
        <taxon>Pseudomonadati</taxon>
        <taxon>Pseudomonadota</taxon>
        <taxon>Alphaproteobacteria</taxon>
        <taxon>Caulobacterales</taxon>
        <taxon>Caulobacteraceae</taxon>
        <taxon>Asticcacaulis</taxon>
    </lineage>
</organism>
<dbReference type="SMART" id="SM00267">
    <property type="entry name" value="GGDEF"/>
    <property type="match status" value="1"/>
</dbReference>
<keyword evidence="1" id="KW-0812">Transmembrane</keyword>
<feature type="domain" description="HAMP" evidence="3">
    <location>
        <begin position="301"/>
        <end position="352"/>
    </location>
</feature>
<dbReference type="Proteomes" id="UP000017837">
    <property type="component" value="Unassembled WGS sequence"/>
</dbReference>
<keyword evidence="6" id="KW-1185">Reference proteome</keyword>
<evidence type="ECO:0000259" key="3">
    <source>
        <dbReference type="PROSITE" id="PS50885"/>
    </source>
</evidence>
<dbReference type="CDD" id="cd01948">
    <property type="entry name" value="EAL"/>
    <property type="match status" value="1"/>
</dbReference>
<dbReference type="PROSITE" id="PS50887">
    <property type="entry name" value="GGDEF"/>
    <property type="match status" value="1"/>
</dbReference>
<dbReference type="PROSITE" id="PS50885">
    <property type="entry name" value="HAMP"/>
    <property type="match status" value="1"/>
</dbReference>
<dbReference type="InterPro" id="IPR000160">
    <property type="entry name" value="GGDEF_dom"/>
</dbReference>
<reference evidence="5 6" key="1">
    <citation type="journal article" date="2014" name="Nature">
        <title>Sequential evolution of bacterial morphology by co-option of a developmental regulator.</title>
        <authorList>
            <person name="Jiang C."/>
            <person name="Brown P.J."/>
            <person name="Ducret A."/>
            <person name="Brun Y.V."/>
        </authorList>
    </citation>
    <scope>NUCLEOTIDE SEQUENCE [LARGE SCALE GENOMIC DNA]</scope>
    <source>
        <strain evidence="5 6">DSM 16100</strain>
    </source>
</reference>
<dbReference type="SMART" id="SM00052">
    <property type="entry name" value="EAL"/>
    <property type="match status" value="1"/>
</dbReference>
<keyword evidence="1" id="KW-0472">Membrane</keyword>
<dbReference type="SUPFAM" id="SSF141868">
    <property type="entry name" value="EAL domain-like"/>
    <property type="match status" value="1"/>
</dbReference>
<dbReference type="GO" id="GO:0007165">
    <property type="term" value="P:signal transduction"/>
    <property type="evidence" value="ECO:0007669"/>
    <property type="project" value="InterPro"/>
</dbReference>
<dbReference type="SUPFAM" id="SSF55073">
    <property type="entry name" value="Nucleotide cyclase"/>
    <property type="match status" value="1"/>
</dbReference>
<dbReference type="InterPro" id="IPR001633">
    <property type="entry name" value="EAL_dom"/>
</dbReference>
<evidence type="ECO:0008006" key="7">
    <source>
        <dbReference type="Google" id="ProtNLM"/>
    </source>
</evidence>
<dbReference type="GO" id="GO:0016020">
    <property type="term" value="C:membrane"/>
    <property type="evidence" value="ECO:0007669"/>
    <property type="project" value="InterPro"/>
</dbReference>
<proteinExistence type="predicted"/>
<dbReference type="InterPro" id="IPR035919">
    <property type="entry name" value="EAL_sf"/>
</dbReference>
<comment type="caution">
    <text evidence="5">The sequence shown here is derived from an EMBL/GenBank/DDBJ whole genome shotgun (WGS) entry which is preliminary data.</text>
</comment>
<sequence>MIMFKRLSTKLSVMFGGLFSLALLVIALACYMAVVSYARTSVQKELQASASVFQRIWTLKSEALQSNAVLLSRDFGFKSALATRDNITVESAFDNLQSRLNVEIGLIIGPDGNPVVGEAGALGQSLAAALRSKDEFNSDTAALTGIVAIDSHPYQVMAAPVMAPDRLGWVVFAQRLEGPEMHNLQGLSSIPIKSSILTQTRGGLWLGPTEQTSDYKPSSLSFFIDQSLHTKAASMIGSNHGTMIAVATSLPNLDNKQKSVLLLSYPLSEALKSYQPLLTVLLGIGLLGLTCVIIASLYLASNLTRPILALKDAAFALRDGKPGQVKITTHDEMADLASAFNDMAVSIEDRERDITRLAKTDLPTDLPNRSAFEDHIARLREQGVENGVVVVCIGIDRYAHIRAVWGVSYAHTLVSRLQDILIRIFANAYIARLSADTLGLCLNPCEAEQALPLARAIAARLDKRIKVTDDQSLDVLVSLGVYHMANARPSADEMIERALIALDQARASKAKIALFDPRIYSELADTLLLTDQLYAALQSKVLEVWYQPKFSYREGKITSVEALVRWNHPERGFVSPQRFVAIAEETGAIRDLTLQVLQTCLADQGRLKSAGFNLDVSINYSGRLLSDEGFNAKALALCDTAVGQICLEITETAVIEDPKIGLAAINTFVSRGLEISIDDFGTGLSSLAYLKQIPAHELKIDRSFIMEIESGQRDALLVRSTIDLAHGLGMKVTAEGVETAASFTLLQAMGCDIAQGYGIAKPMPFGDLVLFLNDFAGVGATKSKMPVYRKRKAS</sequence>
<dbReference type="RefSeq" id="WP_018081338.1">
    <property type="nucleotide sequence ID" value="NZ_AQWM01000005.1"/>
</dbReference>
<dbReference type="CDD" id="cd06225">
    <property type="entry name" value="HAMP"/>
    <property type="match status" value="1"/>
</dbReference>
<dbReference type="EMBL" id="AWGB01000005">
    <property type="protein sequence ID" value="ESQ94167.1"/>
    <property type="molecule type" value="Genomic_DNA"/>
</dbReference>
<dbReference type="AlphaFoldDB" id="V4PJN6"/>
<dbReference type="PROSITE" id="PS51257">
    <property type="entry name" value="PROKAR_LIPOPROTEIN"/>
    <property type="match status" value="1"/>
</dbReference>